<evidence type="ECO:0000256" key="6">
    <source>
        <dbReference type="ARBA" id="ARBA00022692"/>
    </source>
</evidence>
<evidence type="ECO:0000256" key="3">
    <source>
        <dbReference type="ARBA" id="ARBA00022448"/>
    </source>
</evidence>
<sequence length="309" mass="33332">MIRVDRLFNPSQAGVILVIVLWVLVLLSLIATSLAVGGRSFSRQALNAEEGVRAAMAADAGLGWALWHIQLPGGGGWLADGDVRELVLAGVQIKTALFDESGKVDLNSAPTELLDALLASLMTDSRQRAALVAAIEDWRDPDDLVRLNGAEVDDYLAAGRAEGPANRPFQTLVELRQVLGMEEPVFQGLSPSLTLVTRSRTINPQVAPFDVLMALPNASTGVVEAYIEQRREAWADGLPVPELPFDAAPYVGNGRTGVHYLVYTEARLGTRSRALKAVRLQRRGARLELESEVALPPPGRVFSEQEAGL</sequence>
<dbReference type="InterPro" id="IPR005628">
    <property type="entry name" value="GspK"/>
</dbReference>
<keyword evidence="6 10" id="KW-0812">Transmembrane</keyword>
<dbReference type="PANTHER" id="PTHR38831">
    <property type="entry name" value="TYPE II SECRETION SYSTEM PROTEIN K"/>
    <property type="match status" value="1"/>
</dbReference>
<dbReference type="GO" id="GO:0005886">
    <property type="term" value="C:plasma membrane"/>
    <property type="evidence" value="ECO:0007669"/>
    <property type="project" value="UniProtKB-SubCell"/>
</dbReference>
<dbReference type="Gene3D" id="1.10.40.60">
    <property type="entry name" value="EpsJ-like"/>
    <property type="match status" value="1"/>
</dbReference>
<evidence type="ECO:0000256" key="10">
    <source>
        <dbReference type="SAM" id="Phobius"/>
    </source>
</evidence>
<evidence type="ECO:0000313" key="12">
    <source>
        <dbReference type="EMBL" id="SIP92954.1"/>
    </source>
</evidence>
<dbReference type="InterPro" id="IPR038072">
    <property type="entry name" value="GspK_central_sf"/>
</dbReference>
<dbReference type="RefSeq" id="WP_175611950.1">
    <property type="nucleotide sequence ID" value="NZ_FTMN01000001.1"/>
</dbReference>
<evidence type="ECO:0000256" key="9">
    <source>
        <dbReference type="ARBA" id="ARBA00023136"/>
    </source>
</evidence>
<keyword evidence="13" id="KW-1185">Reference proteome</keyword>
<evidence type="ECO:0000259" key="11">
    <source>
        <dbReference type="Pfam" id="PF21687"/>
    </source>
</evidence>
<dbReference type="PANTHER" id="PTHR38831:SF2">
    <property type="entry name" value="TYPE II SECRETION SYSTEM PROTEIN K"/>
    <property type="match status" value="1"/>
</dbReference>
<proteinExistence type="inferred from homology"/>
<keyword evidence="5" id="KW-0997">Cell inner membrane</keyword>
<keyword evidence="9 10" id="KW-0472">Membrane</keyword>
<dbReference type="AlphaFoldDB" id="A0A1N6NLJ4"/>
<evidence type="ECO:0000313" key="13">
    <source>
        <dbReference type="Proteomes" id="UP000186895"/>
    </source>
</evidence>
<dbReference type="Proteomes" id="UP000186895">
    <property type="component" value="Unassembled WGS sequence"/>
</dbReference>
<dbReference type="Pfam" id="PF21687">
    <property type="entry name" value="T2SSK_1st"/>
    <property type="match status" value="1"/>
</dbReference>
<dbReference type="SUPFAM" id="SSF158544">
    <property type="entry name" value="GspK insert domain-like"/>
    <property type="match status" value="1"/>
</dbReference>
<accession>A0A1N6NLJ4</accession>
<name>A0A1N6NLJ4_9GAMM</name>
<comment type="similarity">
    <text evidence="2">Belongs to the GSP K family.</text>
</comment>
<dbReference type="eggNOG" id="COG3156">
    <property type="taxonomic scope" value="Bacteria"/>
</dbReference>
<dbReference type="GO" id="GO:0009306">
    <property type="term" value="P:protein secretion"/>
    <property type="evidence" value="ECO:0007669"/>
    <property type="project" value="InterPro"/>
</dbReference>
<evidence type="ECO:0000256" key="4">
    <source>
        <dbReference type="ARBA" id="ARBA00022475"/>
    </source>
</evidence>
<evidence type="ECO:0000256" key="8">
    <source>
        <dbReference type="ARBA" id="ARBA00022989"/>
    </source>
</evidence>
<evidence type="ECO:0000256" key="7">
    <source>
        <dbReference type="ARBA" id="ARBA00022927"/>
    </source>
</evidence>
<dbReference type="EMBL" id="FTMN01000001">
    <property type="protein sequence ID" value="SIP92954.1"/>
    <property type="molecule type" value="Genomic_DNA"/>
</dbReference>
<evidence type="ECO:0000256" key="5">
    <source>
        <dbReference type="ARBA" id="ARBA00022519"/>
    </source>
</evidence>
<keyword evidence="4" id="KW-1003">Cell membrane</keyword>
<reference evidence="12 13" key="1">
    <citation type="submission" date="2017-01" db="EMBL/GenBank/DDBJ databases">
        <authorList>
            <person name="Mah S.A."/>
            <person name="Swanson W.J."/>
            <person name="Moy G.W."/>
            <person name="Vacquier V.D."/>
        </authorList>
    </citation>
    <scope>NUCLEOTIDE SEQUENCE [LARGE SCALE GENOMIC DNA]</scope>
    <source>
        <strain evidence="12 13">DSM 7027</strain>
    </source>
</reference>
<gene>
    <name evidence="12" type="ORF">SAMN05421647_101411</name>
</gene>
<organism evidence="12 13">
    <name type="scientific">Marinobacterium stanieri</name>
    <dbReference type="NCBI Taxonomy" id="49186"/>
    <lineage>
        <taxon>Bacteria</taxon>
        <taxon>Pseudomonadati</taxon>
        <taxon>Pseudomonadota</taxon>
        <taxon>Gammaproteobacteria</taxon>
        <taxon>Oceanospirillales</taxon>
        <taxon>Oceanospirillaceae</taxon>
        <taxon>Marinobacterium</taxon>
    </lineage>
</organism>
<keyword evidence="8 10" id="KW-1133">Transmembrane helix</keyword>
<protein>
    <submittedName>
        <fullName evidence="12">General secretion pathway protein K</fullName>
    </submittedName>
</protein>
<keyword evidence="7" id="KW-0653">Protein transport</keyword>
<comment type="subcellular location">
    <subcellularLocation>
        <location evidence="1">Cell inner membrane</location>
    </subcellularLocation>
</comment>
<evidence type="ECO:0000256" key="1">
    <source>
        <dbReference type="ARBA" id="ARBA00004533"/>
    </source>
</evidence>
<dbReference type="STRING" id="49186.SAMN05421647_101411"/>
<dbReference type="InterPro" id="IPR049031">
    <property type="entry name" value="T2SSK_SAM-like_1st"/>
</dbReference>
<keyword evidence="3" id="KW-0813">Transport</keyword>
<feature type="domain" description="T2SS protein K first SAM-like" evidence="11">
    <location>
        <begin position="106"/>
        <end position="196"/>
    </location>
</feature>
<evidence type="ECO:0000256" key="2">
    <source>
        <dbReference type="ARBA" id="ARBA00007246"/>
    </source>
</evidence>
<feature type="transmembrane region" description="Helical" evidence="10">
    <location>
        <begin position="12"/>
        <end position="36"/>
    </location>
</feature>